<name>A0A5C1QCK8_9SPIO</name>
<reference evidence="13 14" key="2">
    <citation type="submission" date="2019-09" db="EMBL/GenBank/DDBJ databases">
        <title>Complete Genome Sequence and Methylome Analysis of free living Spirochaetas.</title>
        <authorList>
            <person name="Leshcheva N."/>
            <person name="Mikheeva N."/>
        </authorList>
    </citation>
    <scope>NUCLEOTIDE SEQUENCE [LARGE SCALE GENOMIC DNA]</scope>
    <source>
        <strain evidence="13 14">P</strain>
    </source>
</reference>
<comment type="function">
    <text evidence="8 10">Specifically methylates the N3 position of the uracil ring of uridine 1498 (m3U1498) in 16S rRNA. Acts on the fully assembled 30S ribosomal subunit.</text>
</comment>
<dbReference type="Pfam" id="PF20260">
    <property type="entry name" value="PUA_4"/>
    <property type="match status" value="1"/>
</dbReference>
<proteinExistence type="inferred from homology"/>
<evidence type="ECO:0000256" key="5">
    <source>
        <dbReference type="ARBA" id="ARBA00022603"/>
    </source>
</evidence>
<dbReference type="PANTHER" id="PTHR30027:SF3">
    <property type="entry name" value="16S RRNA (URACIL(1498)-N(3))-METHYLTRANSFERASE"/>
    <property type="match status" value="1"/>
</dbReference>
<evidence type="ECO:0000256" key="2">
    <source>
        <dbReference type="ARBA" id="ARBA00005528"/>
    </source>
</evidence>
<dbReference type="NCBIfam" id="TIGR00046">
    <property type="entry name" value="RsmE family RNA methyltransferase"/>
    <property type="match status" value="1"/>
</dbReference>
<dbReference type="Gene3D" id="3.40.1280.10">
    <property type="match status" value="1"/>
</dbReference>
<comment type="subcellular location">
    <subcellularLocation>
        <location evidence="1 10">Cytoplasm</location>
    </subcellularLocation>
</comment>
<evidence type="ECO:0000256" key="6">
    <source>
        <dbReference type="ARBA" id="ARBA00022679"/>
    </source>
</evidence>
<dbReference type="GO" id="GO:0070042">
    <property type="term" value="F:rRNA (uridine-N3-)-methyltransferase activity"/>
    <property type="evidence" value="ECO:0007669"/>
    <property type="project" value="TreeGrafter"/>
</dbReference>
<dbReference type="RefSeq" id="WP_149568080.1">
    <property type="nucleotide sequence ID" value="NZ_CP035807.1"/>
</dbReference>
<evidence type="ECO:0000256" key="3">
    <source>
        <dbReference type="ARBA" id="ARBA00022490"/>
    </source>
</evidence>
<feature type="domain" description="Ribosomal RNA small subunit methyltransferase E PUA-like" evidence="12">
    <location>
        <begin position="18"/>
        <end position="64"/>
    </location>
</feature>
<dbReference type="Pfam" id="PF04452">
    <property type="entry name" value="Methyltrans_RNA"/>
    <property type="match status" value="1"/>
</dbReference>
<evidence type="ECO:0000259" key="11">
    <source>
        <dbReference type="Pfam" id="PF04452"/>
    </source>
</evidence>
<evidence type="ECO:0000256" key="8">
    <source>
        <dbReference type="ARBA" id="ARBA00025699"/>
    </source>
</evidence>
<dbReference type="InterPro" id="IPR015947">
    <property type="entry name" value="PUA-like_sf"/>
</dbReference>
<dbReference type="InterPro" id="IPR046886">
    <property type="entry name" value="RsmE_MTase_dom"/>
</dbReference>
<evidence type="ECO:0000313" key="14">
    <source>
        <dbReference type="Proteomes" id="UP000323824"/>
    </source>
</evidence>
<evidence type="ECO:0000256" key="7">
    <source>
        <dbReference type="ARBA" id="ARBA00022691"/>
    </source>
</evidence>
<dbReference type="AlphaFoldDB" id="A0A5C1QCK8"/>
<dbReference type="InterPro" id="IPR046887">
    <property type="entry name" value="RsmE_PUA-like"/>
</dbReference>
<evidence type="ECO:0000256" key="9">
    <source>
        <dbReference type="ARBA" id="ARBA00047944"/>
    </source>
</evidence>
<gene>
    <name evidence="13" type="ORF">EW093_09030</name>
</gene>
<sequence>MKQLILPKDYSGEEIYTLPKEDSHYLLHVQRKEIGYSLNLLDIDNNRYQGKLVKIEDNRCILKLSKILNDTGDNRKIILFQSIPKGKKIDLMIRQAVETGVSIVVPIMADHSIPTFKEAGDRKKKKERWNKIVKEASQQSGTNNITILDDLKTLKEALDGLSMPHTGLYFHQVPLKNRALHQLLHSSEKTIVLVIGPEGGLSKREVDLLDSYNFSPVLLGKNILRAETATTFSLGAVQMILNEQDEWTLK</sequence>
<dbReference type="SUPFAM" id="SSF88697">
    <property type="entry name" value="PUA domain-like"/>
    <property type="match status" value="1"/>
</dbReference>
<dbReference type="SUPFAM" id="SSF75217">
    <property type="entry name" value="alpha/beta knot"/>
    <property type="match status" value="1"/>
</dbReference>
<dbReference type="EMBL" id="CP035807">
    <property type="protein sequence ID" value="QEN04840.1"/>
    <property type="molecule type" value="Genomic_DNA"/>
</dbReference>
<dbReference type="InterPro" id="IPR029028">
    <property type="entry name" value="Alpha/beta_knot_MTases"/>
</dbReference>
<dbReference type="OrthoDB" id="9815641at2"/>
<dbReference type="KEGG" id="sper:EW093_09030"/>
<dbReference type="PANTHER" id="PTHR30027">
    <property type="entry name" value="RIBOSOMAL RNA SMALL SUBUNIT METHYLTRANSFERASE E"/>
    <property type="match status" value="1"/>
</dbReference>
<keyword evidence="6 10" id="KW-0808">Transferase</keyword>
<dbReference type="Proteomes" id="UP000323824">
    <property type="component" value="Chromosome"/>
</dbReference>
<dbReference type="InterPro" id="IPR006700">
    <property type="entry name" value="RsmE"/>
</dbReference>
<keyword evidence="7 10" id="KW-0949">S-adenosyl-L-methionine</keyword>
<dbReference type="GO" id="GO:0005737">
    <property type="term" value="C:cytoplasm"/>
    <property type="evidence" value="ECO:0007669"/>
    <property type="project" value="UniProtKB-SubCell"/>
</dbReference>
<comment type="catalytic activity">
    <reaction evidence="9 10">
        <text>uridine(1498) in 16S rRNA + S-adenosyl-L-methionine = N(3)-methyluridine(1498) in 16S rRNA + S-adenosyl-L-homocysteine + H(+)</text>
        <dbReference type="Rhea" id="RHEA:42920"/>
        <dbReference type="Rhea" id="RHEA-COMP:10283"/>
        <dbReference type="Rhea" id="RHEA-COMP:10284"/>
        <dbReference type="ChEBI" id="CHEBI:15378"/>
        <dbReference type="ChEBI" id="CHEBI:57856"/>
        <dbReference type="ChEBI" id="CHEBI:59789"/>
        <dbReference type="ChEBI" id="CHEBI:65315"/>
        <dbReference type="ChEBI" id="CHEBI:74502"/>
        <dbReference type="EC" id="2.1.1.193"/>
    </reaction>
</comment>
<keyword evidence="5 10" id="KW-0489">Methyltransferase</keyword>
<dbReference type="GO" id="GO:0070475">
    <property type="term" value="P:rRNA base methylation"/>
    <property type="evidence" value="ECO:0007669"/>
    <property type="project" value="TreeGrafter"/>
</dbReference>
<keyword evidence="14" id="KW-1185">Reference proteome</keyword>
<evidence type="ECO:0000259" key="12">
    <source>
        <dbReference type="Pfam" id="PF20260"/>
    </source>
</evidence>
<feature type="domain" description="Ribosomal RNA small subunit methyltransferase E methyltransferase" evidence="11">
    <location>
        <begin position="75"/>
        <end position="238"/>
    </location>
</feature>
<dbReference type="InterPro" id="IPR029026">
    <property type="entry name" value="tRNA_m1G_MTases_N"/>
</dbReference>
<dbReference type="CDD" id="cd18084">
    <property type="entry name" value="RsmE-like"/>
    <property type="match status" value="1"/>
</dbReference>
<accession>A0A5C1QCK8</accession>
<organism evidence="13 14">
    <name type="scientific">Thiospirochaeta perfilievii</name>
    <dbReference type="NCBI Taxonomy" id="252967"/>
    <lineage>
        <taxon>Bacteria</taxon>
        <taxon>Pseudomonadati</taxon>
        <taxon>Spirochaetota</taxon>
        <taxon>Spirochaetia</taxon>
        <taxon>Spirochaetales</taxon>
        <taxon>Spirochaetaceae</taxon>
        <taxon>Thiospirochaeta</taxon>
    </lineage>
</organism>
<evidence type="ECO:0000313" key="13">
    <source>
        <dbReference type="EMBL" id="QEN04840.1"/>
    </source>
</evidence>
<comment type="similarity">
    <text evidence="2 10">Belongs to the RNA methyltransferase RsmE family.</text>
</comment>
<protein>
    <recommendedName>
        <fullName evidence="10">Ribosomal RNA small subunit methyltransferase E</fullName>
        <ecNumber evidence="10">2.1.1.193</ecNumber>
    </recommendedName>
</protein>
<evidence type="ECO:0000256" key="1">
    <source>
        <dbReference type="ARBA" id="ARBA00004496"/>
    </source>
</evidence>
<keyword evidence="4 10" id="KW-0698">rRNA processing</keyword>
<reference evidence="13 14" key="1">
    <citation type="submission" date="2019-02" db="EMBL/GenBank/DDBJ databases">
        <authorList>
            <person name="Fomenkov A."/>
            <person name="Dubinina G."/>
            <person name="Grabovich M."/>
            <person name="Vincze T."/>
            <person name="Roberts R.J."/>
        </authorList>
    </citation>
    <scope>NUCLEOTIDE SEQUENCE [LARGE SCALE GENOMIC DNA]</scope>
    <source>
        <strain evidence="13 14">P</strain>
    </source>
</reference>
<dbReference type="PIRSF" id="PIRSF015601">
    <property type="entry name" value="MTase_slr0722"/>
    <property type="match status" value="1"/>
</dbReference>
<evidence type="ECO:0000256" key="10">
    <source>
        <dbReference type="PIRNR" id="PIRNR015601"/>
    </source>
</evidence>
<dbReference type="EC" id="2.1.1.193" evidence="10"/>
<evidence type="ECO:0000256" key="4">
    <source>
        <dbReference type="ARBA" id="ARBA00022552"/>
    </source>
</evidence>
<keyword evidence="3 10" id="KW-0963">Cytoplasm</keyword>